<comment type="caution">
    <text evidence="1">The sequence shown here is derived from an EMBL/GenBank/DDBJ whole genome shotgun (WGS) entry which is preliminary data.</text>
</comment>
<name>A0A0F9E3L2_9ZZZZ</name>
<dbReference type="EMBL" id="LAZR01026484">
    <property type="protein sequence ID" value="KKL68584.1"/>
    <property type="molecule type" value="Genomic_DNA"/>
</dbReference>
<sequence length="112" mass="11828">MATDGWVDLGTSDYFIVVDVAPNGTAVACDIAVLSAAYGAGSAFVKIRVVYQGAVGMDMGGDMERIDEMNSVDDGVTWNGPNQIDNGVAVPGLHYTGPRIVKHPSDDQCFIF</sequence>
<proteinExistence type="predicted"/>
<dbReference type="AlphaFoldDB" id="A0A0F9E3L2"/>
<organism evidence="1">
    <name type="scientific">marine sediment metagenome</name>
    <dbReference type="NCBI Taxonomy" id="412755"/>
    <lineage>
        <taxon>unclassified sequences</taxon>
        <taxon>metagenomes</taxon>
        <taxon>ecological metagenomes</taxon>
    </lineage>
</organism>
<gene>
    <name evidence="1" type="ORF">LCGC14_2123540</name>
</gene>
<evidence type="ECO:0000313" key="1">
    <source>
        <dbReference type="EMBL" id="KKL68584.1"/>
    </source>
</evidence>
<protein>
    <submittedName>
        <fullName evidence="1">Uncharacterized protein</fullName>
    </submittedName>
</protein>
<reference evidence="1" key="1">
    <citation type="journal article" date="2015" name="Nature">
        <title>Complex archaea that bridge the gap between prokaryotes and eukaryotes.</title>
        <authorList>
            <person name="Spang A."/>
            <person name="Saw J.H."/>
            <person name="Jorgensen S.L."/>
            <person name="Zaremba-Niedzwiedzka K."/>
            <person name="Martijn J."/>
            <person name="Lind A.E."/>
            <person name="van Eijk R."/>
            <person name="Schleper C."/>
            <person name="Guy L."/>
            <person name="Ettema T.J."/>
        </authorList>
    </citation>
    <scope>NUCLEOTIDE SEQUENCE</scope>
</reference>
<feature type="non-terminal residue" evidence="1">
    <location>
        <position position="112"/>
    </location>
</feature>
<accession>A0A0F9E3L2</accession>